<dbReference type="InterPro" id="IPR039894">
    <property type="entry name" value="Pus10-like"/>
</dbReference>
<feature type="domain" description="Pus10-like C-terminal" evidence="5">
    <location>
        <begin position="207"/>
        <end position="403"/>
    </location>
</feature>
<evidence type="ECO:0000256" key="1">
    <source>
        <dbReference type="ARBA" id="ARBA00009652"/>
    </source>
</evidence>
<comment type="similarity">
    <text evidence="1">Belongs to the pseudouridine synthase Pus10 family.</text>
</comment>
<dbReference type="Gene3D" id="1.10.10.2050">
    <property type="match status" value="1"/>
</dbReference>
<proteinExistence type="inferred from homology"/>
<evidence type="ECO:0000256" key="3">
    <source>
        <dbReference type="ARBA" id="ARBA00022694"/>
    </source>
</evidence>
<reference evidence="6 7" key="1">
    <citation type="journal article" date="2024" name="Nat. Commun.">
        <title>Phylogenomics reveals the evolutionary origins of lichenization in chlorophyte algae.</title>
        <authorList>
            <person name="Puginier C."/>
            <person name="Libourel C."/>
            <person name="Otte J."/>
            <person name="Skaloud P."/>
            <person name="Haon M."/>
            <person name="Grisel S."/>
            <person name="Petersen M."/>
            <person name="Berrin J.G."/>
            <person name="Delaux P.M."/>
            <person name="Dal Grande F."/>
            <person name="Keller J."/>
        </authorList>
    </citation>
    <scope>NUCLEOTIDE SEQUENCE [LARGE SCALE GENOMIC DNA]</scope>
    <source>
        <strain evidence="6 7">SAG 2036</strain>
    </source>
</reference>
<dbReference type="EC" id="5.4.99.25" evidence="2"/>
<dbReference type="Gene3D" id="3.30.70.2510">
    <property type="match status" value="1"/>
</dbReference>
<dbReference type="PANTHER" id="PTHR21568">
    <property type="entry name" value="TRNA PSEUDOURIDINE SYNTHASE PUS10"/>
    <property type="match status" value="1"/>
</dbReference>
<dbReference type="SUPFAM" id="SSF55120">
    <property type="entry name" value="Pseudouridine synthase"/>
    <property type="match status" value="1"/>
</dbReference>
<protein>
    <recommendedName>
        <fullName evidence="2">tRNA pseudouridine(55) synthase</fullName>
        <ecNumber evidence="2">5.4.99.25</ecNumber>
    </recommendedName>
</protein>
<dbReference type="AlphaFoldDB" id="A0AAW1NEP1"/>
<evidence type="ECO:0000313" key="7">
    <source>
        <dbReference type="Proteomes" id="UP001465755"/>
    </source>
</evidence>
<evidence type="ECO:0000259" key="5">
    <source>
        <dbReference type="Pfam" id="PF21238"/>
    </source>
</evidence>
<dbReference type="EMBL" id="JALJOQ010000322">
    <property type="protein sequence ID" value="KAK9785015.1"/>
    <property type="molecule type" value="Genomic_DNA"/>
</dbReference>
<dbReference type="Pfam" id="PF21238">
    <property type="entry name" value="Pus10_C"/>
    <property type="match status" value="1"/>
</dbReference>
<gene>
    <name evidence="6" type="ORF">WJX73_010741</name>
</gene>
<dbReference type="InterPro" id="IPR020103">
    <property type="entry name" value="PsdUridine_synth_cat_dom_sf"/>
</dbReference>
<evidence type="ECO:0000256" key="2">
    <source>
        <dbReference type="ARBA" id="ARBA00012787"/>
    </source>
</evidence>
<dbReference type="Proteomes" id="UP001465755">
    <property type="component" value="Unassembled WGS sequence"/>
</dbReference>
<sequence length="416" mass="44826">MTISQTEEIAEHSVAAEPSSQANDSICYGAVLIAAGREPLKAIISDLLDFGCCPRCCLRLCGLRAGSLTPAGLESVPTTRDLLSAVRSSTAAAIASVLRAEGHTGESVALEVAQDGVIKVKLSYLHPASASETDILFGGTPSKRLKAHKRKHGSQPVTVGRAATEHIRTLADAAARQVLQQHQSRAPACPSARAHLLVQVRSETLLVGGYYTKAARNVSNSPFFVEGKRKGVTSVEEELARFLHPLLGCSSSKFVSAGREDMDVRMLGSGRPFVLQCINPRMSDVTPEALAEVQRQIAAAQTGVQATCLQVVDKEQLTDLKAGAPDKQKSYCALCQLPCKVTAEVVAKLTSSQELPIKQFTPQRVAHRRALLERQRSIYSMRCELVEGQDQLCTLFLRTQAGTCNPHVFEFGLRVS</sequence>
<comment type="caution">
    <text evidence="6">The sequence shown here is derived from an EMBL/GenBank/DDBJ whole genome shotgun (WGS) entry which is preliminary data.</text>
</comment>
<dbReference type="GO" id="GO:0031119">
    <property type="term" value="P:tRNA pseudouridine synthesis"/>
    <property type="evidence" value="ECO:0007669"/>
    <property type="project" value="TreeGrafter"/>
</dbReference>
<dbReference type="GO" id="GO:0160148">
    <property type="term" value="F:tRNA pseudouridine(55) synthase activity"/>
    <property type="evidence" value="ECO:0007669"/>
    <property type="project" value="UniProtKB-EC"/>
</dbReference>
<dbReference type="GO" id="GO:0003723">
    <property type="term" value="F:RNA binding"/>
    <property type="evidence" value="ECO:0007669"/>
    <property type="project" value="InterPro"/>
</dbReference>
<name>A0AAW1NEP1_9CHLO</name>
<dbReference type="InterPro" id="IPR048741">
    <property type="entry name" value="Pus10-like_C"/>
</dbReference>
<organism evidence="6 7">
    <name type="scientific">Symbiochloris irregularis</name>
    <dbReference type="NCBI Taxonomy" id="706552"/>
    <lineage>
        <taxon>Eukaryota</taxon>
        <taxon>Viridiplantae</taxon>
        <taxon>Chlorophyta</taxon>
        <taxon>core chlorophytes</taxon>
        <taxon>Trebouxiophyceae</taxon>
        <taxon>Trebouxiales</taxon>
        <taxon>Trebouxiaceae</taxon>
        <taxon>Symbiochloris</taxon>
    </lineage>
</organism>
<accession>A0AAW1NEP1</accession>
<evidence type="ECO:0000256" key="4">
    <source>
        <dbReference type="ARBA" id="ARBA00023235"/>
    </source>
</evidence>
<dbReference type="Gene3D" id="3.30.70.3190">
    <property type="match status" value="1"/>
</dbReference>
<dbReference type="PANTHER" id="PTHR21568:SF0">
    <property type="entry name" value="TRNA PSEUDOURIDINE SYNTHASE PUS10"/>
    <property type="match status" value="1"/>
</dbReference>
<evidence type="ECO:0000313" key="6">
    <source>
        <dbReference type="EMBL" id="KAK9785015.1"/>
    </source>
</evidence>
<keyword evidence="7" id="KW-1185">Reference proteome</keyword>
<keyword evidence="3" id="KW-0819">tRNA processing</keyword>
<keyword evidence="4" id="KW-0413">Isomerase</keyword>
<dbReference type="FunFam" id="3.30.70.2510:FF:000001">
    <property type="entry name" value="tRNA pseudouridine synthase Pus10"/>
    <property type="match status" value="1"/>
</dbReference>